<dbReference type="Pfam" id="PF01852">
    <property type="entry name" value="START"/>
    <property type="match status" value="1"/>
</dbReference>
<dbReference type="GO" id="GO:0005737">
    <property type="term" value="C:cytoplasm"/>
    <property type="evidence" value="ECO:0007669"/>
    <property type="project" value="UniProtKB-ARBA"/>
</dbReference>
<dbReference type="Gene3D" id="3.30.530.20">
    <property type="match status" value="1"/>
</dbReference>
<name>A0A2P6NCL2_9EUKA</name>
<dbReference type="OrthoDB" id="5403181at2759"/>
<protein>
    <submittedName>
        <fullName evidence="2">START domain containing protein</fullName>
    </submittedName>
</protein>
<dbReference type="InterPro" id="IPR051213">
    <property type="entry name" value="START_lipid_transfer"/>
</dbReference>
<feature type="domain" description="START" evidence="1">
    <location>
        <begin position="163"/>
        <end position="306"/>
    </location>
</feature>
<dbReference type="EMBL" id="MDYQ01000121">
    <property type="protein sequence ID" value="PRP81680.1"/>
    <property type="molecule type" value="Genomic_DNA"/>
</dbReference>
<dbReference type="InParanoid" id="A0A2P6NCL2"/>
<dbReference type="AlphaFoldDB" id="A0A2P6NCL2"/>
<gene>
    <name evidence="2" type="ORF">PROFUN_01187</name>
</gene>
<organism evidence="2 3">
    <name type="scientific">Planoprotostelium fungivorum</name>
    <dbReference type="NCBI Taxonomy" id="1890364"/>
    <lineage>
        <taxon>Eukaryota</taxon>
        <taxon>Amoebozoa</taxon>
        <taxon>Evosea</taxon>
        <taxon>Variosea</taxon>
        <taxon>Cavosteliida</taxon>
        <taxon>Cavosteliaceae</taxon>
        <taxon>Planoprotostelium</taxon>
    </lineage>
</organism>
<dbReference type="PANTHER" id="PTHR19308:SF14">
    <property type="entry name" value="START DOMAIN-CONTAINING PROTEIN"/>
    <property type="match status" value="1"/>
</dbReference>
<proteinExistence type="predicted"/>
<dbReference type="CDD" id="cd00177">
    <property type="entry name" value="START"/>
    <property type="match status" value="1"/>
</dbReference>
<dbReference type="PANTHER" id="PTHR19308">
    <property type="entry name" value="PHOSPHATIDYLCHOLINE TRANSFER PROTEIN"/>
    <property type="match status" value="1"/>
</dbReference>
<comment type="caution">
    <text evidence="2">The sequence shown here is derived from an EMBL/GenBank/DDBJ whole genome shotgun (WGS) entry which is preliminary data.</text>
</comment>
<evidence type="ECO:0000313" key="3">
    <source>
        <dbReference type="Proteomes" id="UP000241769"/>
    </source>
</evidence>
<accession>A0A2P6NCL2</accession>
<evidence type="ECO:0000259" key="1">
    <source>
        <dbReference type="PROSITE" id="PS50848"/>
    </source>
</evidence>
<dbReference type="GO" id="GO:0008289">
    <property type="term" value="F:lipid binding"/>
    <property type="evidence" value="ECO:0007669"/>
    <property type="project" value="InterPro"/>
</dbReference>
<reference evidence="2 3" key="1">
    <citation type="journal article" date="2018" name="Genome Biol. Evol.">
        <title>Multiple Roots of Fruiting Body Formation in Amoebozoa.</title>
        <authorList>
            <person name="Hillmann F."/>
            <person name="Forbes G."/>
            <person name="Novohradska S."/>
            <person name="Ferling I."/>
            <person name="Riege K."/>
            <person name="Groth M."/>
            <person name="Westermann M."/>
            <person name="Marz M."/>
            <person name="Spaller T."/>
            <person name="Winckler T."/>
            <person name="Schaap P."/>
            <person name="Glockner G."/>
        </authorList>
    </citation>
    <scope>NUCLEOTIDE SEQUENCE [LARGE SCALE GENOMIC DNA]</scope>
    <source>
        <strain evidence="2 3">Jena</strain>
    </source>
</reference>
<keyword evidence="3" id="KW-1185">Reference proteome</keyword>
<sequence>MYLHTNPPLKQSQHDLALEHLHLVYGWQGFEENEKRDGRFSSGRVVELKKWNISQPSRKGEAEHLSIVHRHTDNMSADSITEPTVKTEWKEASNLAEYKEETEKMIQRFLEELNNTDNTWEAVFSTPQIQAWKKLDDQTGIIQVKFIAMIPYPQSVVEKLPTRKAWDSMISEIKPIEKFEDGSELILFEAPGLFGVGGRDLLHYRTARNLNEDNANILIDISVTNEKVPVTSNFVRGHTVLSAGKFQPTKAINKETKKLDDATLYSMISELDVKGIIPKTVINLLAPSQTQSWFDNLMTACDKESKGKSVAPKGWLSGWL</sequence>
<dbReference type="InterPro" id="IPR002913">
    <property type="entry name" value="START_lipid-bd_dom"/>
</dbReference>
<dbReference type="SUPFAM" id="SSF55961">
    <property type="entry name" value="Bet v1-like"/>
    <property type="match status" value="1"/>
</dbReference>
<dbReference type="PROSITE" id="PS50848">
    <property type="entry name" value="START"/>
    <property type="match status" value="1"/>
</dbReference>
<dbReference type="Proteomes" id="UP000241769">
    <property type="component" value="Unassembled WGS sequence"/>
</dbReference>
<evidence type="ECO:0000313" key="2">
    <source>
        <dbReference type="EMBL" id="PRP81680.1"/>
    </source>
</evidence>
<dbReference type="InterPro" id="IPR023393">
    <property type="entry name" value="START-like_dom_sf"/>
</dbReference>